<protein>
    <submittedName>
        <fullName evidence="1">Uncharacterized protein</fullName>
    </submittedName>
</protein>
<reference evidence="1 2" key="1">
    <citation type="submission" date="2021-09" db="EMBL/GenBank/DDBJ databases">
        <title>Genomic insights and catalytic innovation underlie evolution of tropane alkaloids biosynthesis.</title>
        <authorList>
            <person name="Wang Y.-J."/>
            <person name="Tian T."/>
            <person name="Huang J.-P."/>
            <person name="Huang S.-X."/>
        </authorList>
    </citation>
    <scope>NUCLEOTIDE SEQUENCE [LARGE SCALE GENOMIC DNA]</scope>
    <source>
        <strain evidence="1">KIB-2018</strain>
        <tissue evidence="1">Leaf</tissue>
    </source>
</reference>
<dbReference type="EMBL" id="JAIWQS010000005">
    <property type="protein sequence ID" value="KAJ8763917.1"/>
    <property type="molecule type" value="Genomic_DNA"/>
</dbReference>
<name>A0AAV8TAN8_9ROSI</name>
<evidence type="ECO:0000313" key="2">
    <source>
        <dbReference type="Proteomes" id="UP001159364"/>
    </source>
</evidence>
<evidence type="ECO:0000313" key="1">
    <source>
        <dbReference type="EMBL" id="KAJ8763917.1"/>
    </source>
</evidence>
<sequence>MESQLLSLVEAIKSSDVVETRIQLLTKLGDLTFHENSDLCALLECLTVFWEDFTCLDASQCSLNKTILHVAAKYVNSDLSGCLLQFLALGTKASKWCGKHLKMTIMSSEESQEEEHSNLFFQLLVDFLSFSANVIEALTRYGVFADCASVDIVEKFITEQLNLTKDIASEIKIIISFAPELLKVVHKVIDTLMSLCKDYSSSVSWSSCNSKPEKNNNSIDCEPAFANNHVINVMKLTIERLCELGVLAANDGGSLVTILNMSWKGVVSLLQLGKGAMTKIIDVENIILTLISLVNAPLRCAADAWSSSLKDTVSIAEARRIFLPVKFYLINVVKISSLYPFQAYQVYKEITHCILIISTFGILLSSENLLNNTCEVFSELLERTCVDLLHSLLNSSEVKNNLKLEILDWIFSYECCSDSADETSGSYCGMNSMVEIFSKSCETMPRMRAFMLGQVALFHTLLRYSVDLQEDVKLKLAKKLQWLLDNLVEEEVYSSILQLQIPVPYGSGKTLELVWQPVFSVLLDALKTFIIVVSSSLAWVEVEYFLVENLFHPHFLCWEILIELWCFLFRNAQEDTMKDIVEQLCSVMKLLASPESVFIPGSPLRKTARIVCLLLSYCTSLVEHVYISVMDERSQLSSVLFGALILEGFPLNSLSDNIRTIAKQKIITDYFGFTGCFDDILSNNCSSDAFGLPVFMLSASLQFHQVTMSDVDIKTLKF</sequence>
<dbReference type="PANTHER" id="PTHR36702:SF1">
    <property type="entry name" value="HOLLIDAY JUNCTION RESOLVASE"/>
    <property type="match status" value="1"/>
</dbReference>
<dbReference type="InterPro" id="IPR027902">
    <property type="entry name" value="DUF4487"/>
</dbReference>
<comment type="caution">
    <text evidence="1">The sequence shown here is derived from an EMBL/GenBank/DDBJ whole genome shotgun (WGS) entry which is preliminary data.</text>
</comment>
<proteinExistence type="predicted"/>
<keyword evidence="2" id="KW-1185">Reference proteome</keyword>
<gene>
    <name evidence="1" type="ORF">K2173_003699</name>
</gene>
<dbReference type="Pfam" id="PF14868">
    <property type="entry name" value="DUF4487"/>
    <property type="match status" value="1"/>
</dbReference>
<dbReference type="PANTHER" id="PTHR36702">
    <property type="entry name" value="HOLLIDAY JUNCTION RESOLVASE"/>
    <property type="match status" value="1"/>
</dbReference>
<dbReference type="AlphaFoldDB" id="A0AAV8TAN8"/>
<dbReference type="Proteomes" id="UP001159364">
    <property type="component" value="Linkage Group LG05"/>
</dbReference>
<accession>A0AAV8TAN8</accession>
<organism evidence="1 2">
    <name type="scientific">Erythroxylum novogranatense</name>
    <dbReference type="NCBI Taxonomy" id="1862640"/>
    <lineage>
        <taxon>Eukaryota</taxon>
        <taxon>Viridiplantae</taxon>
        <taxon>Streptophyta</taxon>
        <taxon>Embryophyta</taxon>
        <taxon>Tracheophyta</taxon>
        <taxon>Spermatophyta</taxon>
        <taxon>Magnoliopsida</taxon>
        <taxon>eudicotyledons</taxon>
        <taxon>Gunneridae</taxon>
        <taxon>Pentapetalae</taxon>
        <taxon>rosids</taxon>
        <taxon>fabids</taxon>
        <taxon>Malpighiales</taxon>
        <taxon>Erythroxylaceae</taxon>
        <taxon>Erythroxylum</taxon>
    </lineage>
</organism>